<keyword evidence="2" id="KW-1185">Reference proteome</keyword>
<gene>
    <name evidence="1" type="ORF">BIV57_13615</name>
</gene>
<dbReference type="InterPro" id="IPR050267">
    <property type="entry name" value="Anti-sigma-factor_SerPK"/>
</dbReference>
<name>A0A1J7BE73_9ACTN</name>
<protein>
    <recommendedName>
        <fullName evidence="3">Histidine kinase/HSP90-like ATPase domain-containing protein</fullName>
    </recommendedName>
</protein>
<evidence type="ECO:0008006" key="3">
    <source>
        <dbReference type="Google" id="ProtNLM"/>
    </source>
</evidence>
<dbReference type="InterPro" id="IPR036890">
    <property type="entry name" value="HATPase_C_sf"/>
</dbReference>
<dbReference type="RefSeq" id="WP_071657102.1">
    <property type="nucleotide sequence ID" value="NZ_MLCF01000068.1"/>
</dbReference>
<evidence type="ECO:0000313" key="2">
    <source>
        <dbReference type="Proteomes" id="UP000243342"/>
    </source>
</evidence>
<dbReference type="Gene3D" id="3.30.565.10">
    <property type="entry name" value="Histidine kinase-like ATPase, C-terminal domain"/>
    <property type="match status" value="1"/>
</dbReference>
<dbReference type="AlphaFoldDB" id="A0A1J7BE73"/>
<evidence type="ECO:0000313" key="1">
    <source>
        <dbReference type="EMBL" id="OIV36934.1"/>
    </source>
</evidence>
<comment type="caution">
    <text evidence="1">The sequence shown here is derived from an EMBL/GenBank/DDBJ whole genome shotgun (WGS) entry which is preliminary data.</text>
</comment>
<organism evidence="1 2">
    <name type="scientific">Mangrovactinospora gilvigrisea</name>
    <dbReference type="NCBI Taxonomy" id="1428644"/>
    <lineage>
        <taxon>Bacteria</taxon>
        <taxon>Bacillati</taxon>
        <taxon>Actinomycetota</taxon>
        <taxon>Actinomycetes</taxon>
        <taxon>Kitasatosporales</taxon>
        <taxon>Streptomycetaceae</taxon>
        <taxon>Mangrovactinospora</taxon>
    </lineage>
</organism>
<proteinExistence type="predicted"/>
<sequence>MATLRDFASPGRAAGIRSTAPACKPTVDEPLRCVWTVRSAAGSPAAVRRVLRARIAAWGGDPEVAFDAALLATELLTHAYLNCGPQALCRVEVEREAWGFRLTVADPHPAMPTRRRLGVWDEAGCSVRLLEALALRWGAEAGGAEAAGKRVWAELAVRCAACGE</sequence>
<dbReference type="EMBL" id="MLCF01000068">
    <property type="protein sequence ID" value="OIV36934.1"/>
    <property type="molecule type" value="Genomic_DNA"/>
</dbReference>
<dbReference type="Proteomes" id="UP000243342">
    <property type="component" value="Unassembled WGS sequence"/>
</dbReference>
<accession>A0A1J7BE73</accession>
<dbReference type="PANTHER" id="PTHR35526">
    <property type="entry name" value="ANTI-SIGMA-F FACTOR RSBW-RELATED"/>
    <property type="match status" value="1"/>
</dbReference>
<reference evidence="1 2" key="1">
    <citation type="submission" date="2016-10" db="EMBL/GenBank/DDBJ databases">
        <title>Genome sequence of Streptomyces gilvigriseus MUSC 26.</title>
        <authorList>
            <person name="Lee L.-H."/>
            <person name="Ser H.-L."/>
        </authorList>
    </citation>
    <scope>NUCLEOTIDE SEQUENCE [LARGE SCALE GENOMIC DNA]</scope>
    <source>
        <strain evidence="1 2">MUSC 26</strain>
    </source>
</reference>
<dbReference type="PANTHER" id="PTHR35526:SF3">
    <property type="entry name" value="ANTI-SIGMA-F FACTOR RSBW"/>
    <property type="match status" value="1"/>
</dbReference>